<dbReference type="KEGG" id="nsh:GXM_08675"/>
<gene>
    <name evidence="1" type="ORF">GXM_08675</name>
</gene>
<dbReference type="EMBL" id="CP045227">
    <property type="protein sequence ID" value="QFS51181.1"/>
    <property type="molecule type" value="Genomic_DNA"/>
</dbReference>
<dbReference type="Proteomes" id="UP000326678">
    <property type="component" value="Chromosome Gxm2"/>
</dbReference>
<evidence type="ECO:0000313" key="1">
    <source>
        <dbReference type="EMBL" id="QFS51181.1"/>
    </source>
</evidence>
<reference evidence="1 2" key="1">
    <citation type="submission" date="2019-10" db="EMBL/GenBank/DDBJ databases">
        <title>Genomic and transcriptomic insights into the perfect genentic adaptation of a filamentous nitrogen-fixing cyanobacterium to rice fields.</title>
        <authorList>
            <person name="Chen Z."/>
        </authorList>
    </citation>
    <scope>NUCLEOTIDE SEQUENCE [LARGE SCALE GENOMIC DNA]</scope>
    <source>
        <strain evidence="1">CCNUC1</strain>
    </source>
</reference>
<evidence type="ECO:0000313" key="2">
    <source>
        <dbReference type="Proteomes" id="UP000326678"/>
    </source>
</evidence>
<accession>A0A5P8WF36</accession>
<proteinExistence type="predicted"/>
<sequence length="44" mass="4835">MIFVVNLKQAICIPRRLTIKAVAVIHDPKKEVSLCQKSGKSPSS</sequence>
<name>A0A5P8WF36_9NOSO</name>
<keyword evidence="2" id="KW-1185">Reference proteome</keyword>
<dbReference type="AlphaFoldDB" id="A0A5P8WF36"/>
<protein>
    <submittedName>
        <fullName evidence="1">Uncharacterized protein</fullName>
    </submittedName>
</protein>
<organism evidence="1 2">
    <name type="scientific">Nostoc sphaeroides CCNUC1</name>
    <dbReference type="NCBI Taxonomy" id="2653204"/>
    <lineage>
        <taxon>Bacteria</taxon>
        <taxon>Bacillati</taxon>
        <taxon>Cyanobacteriota</taxon>
        <taxon>Cyanophyceae</taxon>
        <taxon>Nostocales</taxon>
        <taxon>Nostocaceae</taxon>
        <taxon>Nostoc</taxon>
    </lineage>
</organism>